<keyword evidence="1" id="KW-0472">Membrane</keyword>
<sequence>MNDAAPHRGGITVLVAIAATLVIATLIAGSGSLERIVVRLPPVPAAERIAVVSSVLAVLATVIWMFVRLGELARARARRRALEASVRGEVSCGIRSRVLVSSLTELTDASRPTRLAARYSLVADELGVSLWNGGRRPRRAAYFPWREVRGIRSDTVVAGTSVVSVLVLRVRRGRVSVELPIILADERPGRFALSDAPFFAVVRSWKAKHRAALASAGLELPPLTAPIPIIRQGRVLTGR</sequence>
<reference evidence="2 3" key="1">
    <citation type="submission" date="2023-07" db="EMBL/GenBank/DDBJ databases">
        <title>Comparative genomics of wheat-associated soil bacteria to identify genetic determinants of phenazine resistance.</title>
        <authorList>
            <person name="Mouncey N."/>
        </authorList>
    </citation>
    <scope>NUCLEOTIDE SEQUENCE [LARGE SCALE GENOMIC DNA]</scope>
    <source>
        <strain evidence="2 3">V3I3</strain>
    </source>
</reference>
<dbReference type="Proteomes" id="UP001239083">
    <property type="component" value="Unassembled WGS sequence"/>
</dbReference>
<gene>
    <name evidence="2" type="ORF">QFZ26_001808</name>
</gene>
<evidence type="ECO:0000313" key="2">
    <source>
        <dbReference type="EMBL" id="MDQ0894253.1"/>
    </source>
</evidence>
<feature type="transmembrane region" description="Helical" evidence="1">
    <location>
        <begin position="12"/>
        <end position="29"/>
    </location>
</feature>
<keyword evidence="3" id="KW-1185">Reference proteome</keyword>
<dbReference type="EMBL" id="JAUSYY010000001">
    <property type="protein sequence ID" value="MDQ0894253.1"/>
    <property type="molecule type" value="Genomic_DNA"/>
</dbReference>
<dbReference type="RefSeq" id="WP_307041357.1">
    <property type="nucleotide sequence ID" value="NZ_JAUSYY010000001.1"/>
</dbReference>
<accession>A0ABU0R844</accession>
<protein>
    <submittedName>
        <fullName evidence="2">Uncharacterized protein</fullName>
    </submittedName>
</protein>
<evidence type="ECO:0000313" key="3">
    <source>
        <dbReference type="Proteomes" id="UP001239083"/>
    </source>
</evidence>
<feature type="transmembrane region" description="Helical" evidence="1">
    <location>
        <begin position="49"/>
        <end position="70"/>
    </location>
</feature>
<proteinExistence type="predicted"/>
<name>A0ABU0R844_9MICO</name>
<keyword evidence="1" id="KW-1133">Transmembrane helix</keyword>
<evidence type="ECO:0000256" key="1">
    <source>
        <dbReference type="SAM" id="Phobius"/>
    </source>
</evidence>
<organism evidence="2 3">
    <name type="scientific">Agromyces ramosus</name>
    <dbReference type="NCBI Taxonomy" id="33879"/>
    <lineage>
        <taxon>Bacteria</taxon>
        <taxon>Bacillati</taxon>
        <taxon>Actinomycetota</taxon>
        <taxon>Actinomycetes</taxon>
        <taxon>Micrococcales</taxon>
        <taxon>Microbacteriaceae</taxon>
        <taxon>Agromyces</taxon>
    </lineage>
</organism>
<comment type="caution">
    <text evidence="2">The sequence shown here is derived from an EMBL/GenBank/DDBJ whole genome shotgun (WGS) entry which is preliminary data.</text>
</comment>
<keyword evidence="1" id="KW-0812">Transmembrane</keyword>